<evidence type="ECO:0000313" key="3">
    <source>
        <dbReference type="Proteomes" id="UP000831290"/>
    </source>
</evidence>
<accession>A0A9E7D3X0</accession>
<evidence type="ECO:0000313" key="2">
    <source>
        <dbReference type="EMBL" id="UOB18279.1"/>
    </source>
</evidence>
<reference evidence="2" key="1">
    <citation type="submission" date="2022-03" db="EMBL/GenBank/DDBJ databases">
        <title>Description of Abyssus ytuae gen. nov., sp. nov., a novel member of the family Flavobacteriaceae isolated from the sediment of Mariana Trench.</title>
        <authorList>
            <person name="Zhang J."/>
            <person name="Xu X."/>
        </authorList>
    </citation>
    <scope>NUCLEOTIDE SEQUENCE</scope>
    <source>
        <strain evidence="2">MT3330</strain>
    </source>
</reference>
<dbReference type="Proteomes" id="UP000831290">
    <property type="component" value="Chromosome"/>
</dbReference>
<dbReference type="EMBL" id="CP094358">
    <property type="protein sequence ID" value="UOB18279.1"/>
    <property type="molecule type" value="Genomic_DNA"/>
</dbReference>
<organism evidence="2 3">
    <name type="scientific">Abyssalbus ytuae</name>
    <dbReference type="NCBI Taxonomy" id="2926907"/>
    <lineage>
        <taxon>Bacteria</taxon>
        <taxon>Pseudomonadati</taxon>
        <taxon>Bacteroidota</taxon>
        <taxon>Flavobacteriia</taxon>
        <taxon>Flavobacteriales</taxon>
        <taxon>Flavobacteriaceae</taxon>
        <taxon>Abyssalbus</taxon>
    </lineage>
</organism>
<protein>
    <submittedName>
        <fullName evidence="2">Uncharacterized protein</fullName>
    </submittedName>
</protein>
<keyword evidence="3" id="KW-1185">Reference proteome</keyword>
<feature type="region of interest" description="Disordered" evidence="1">
    <location>
        <begin position="1365"/>
        <end position="1406"/>
    </location>
</feature>
<dbReference type="KEGG" id="fbm:MQE35_03065"/>
<feature type="compositionally biased region" description="Polar residues" evidence="1">
    <location>
        <begin position="1382"/>
        <end position="1394"/>
    </location>
</feature>
<dbReference type="RefSeq" id="WP_255844383.1">
    <property type="nucleotide sequence ID" value="NZ_CP094358.1"/>
</dbReference>
<proteinExistence type="predicted"/>
<gene>
    <name evidence="2" type="ORF">MQE35_03065</name>
</gene>
<name>A0A9E7D3X0_9FLAO</name>
<evidence type="ECO:0000256" key="1">
    <source>
        <dbReference type="SAM" id="MobiDB-lite"/>
    </source>
</evidence>
<sequence>MEENTLKLPKTKEELAIEESRARLKELMVAKAQGQDVEEKLTSFLQWKGENDPQTKRALTYYMENRNEKELKASYLTLESIKKRGDLEEIIYTSKEGQNLEGEDLTAVLNKHIKNEVERQSLSSFIWDTYVYYNGDLKKHETLPGLRETVKQKRARRALMDIKAENQNIEEKLTAFLQWQGEDDPQTKRGLMYYMENRNKQELKKAPHRIIDDIKARGLLEEIIYTSKEGQNLEGENLETLLKKKKIPQYIGNYINENHAEGQGFDAYKSFDELCRKTFFKELANKIEEGINGKEMVTFLQENQVFLTPLIHPLSYYIMNRSINETERKRLLEDVKRYPTLEDFITANRIKEKERKDLEELAYSTRQGISENILKTFLGGFVTKKEVMPLVWYIRNRAYNPEEKEQLVQNLIKYKTINKFIKESDVIKRALPEELAYKIQRGIDSKELRSILKSNKFVSKQVVMPLVWYISNRAYNPEEKEQLIQKLKCNTIDEFIKKNNIKEHAHKEALKGLAYKIQQGISEKDLITLLESNRFIPKQAILPLVYYIKNRSYNPKEKEQLVQNLGERSSINDFIITNKLVKRAIPEKLAYKIQRGISEKYLITLLKRDNLVSKNEVVPLVYYIENRSNNPDEKEQLVQDLKCNTIDGFIKKNNIKGRALPEKLAYKIQRGISDEDLITLLESNRFIPKQAILPLGYYIENRAYNSKEKEQLIQNLIKYKTINEFITTYNVKQRKPLEELTWKISNANNEEEQKKLLAEIKNPKHLSAFIANRLLHPQQRHQLAEDLKKCTSVEEFVKNNKIKERKPVEVLAKNIQRDTSGQKLRILLDKNNLVSKGEVSPLVLYLKNRSHNTQEKQQLIEDLIKCDNLNEFIKKNSVKERALPEELAYKIQQDISGIDLMTLLKRDNLVSENEVLPLAYYIENRSYNATERHQLIGQLKEQNNIKEFIDTNHLGERFQVEVLIFKINIANTEEKQNKLLQEVKERFQNHLSSCIAHRLQHPEQRHQLAEDLKKCTSVEEFVKNNKIKERKLVEVLAKNIQRDISGIDLMTLLKRDNLVSENEVLPLAYYIENRSYNATERHQLIGQLKEQNNIKEFIDTNHLGERFQVEVLIFKINIANTEEKQNKLLQEVKERFQNHLSSCIAHRLQHPEQREQLIKDLKKCTTIEEFVKNNKIKERKPVEVLAKNIQRDISEKDLITLLKRDNLVSENEVLPLVYYIENRANNPDEKEQLVEQLKGHTNIKEFFDTNHLKERFLLEELIFKINIANTKKRQNKLLQEVKKRFQNHLSSCIAHRLQHPKQREQLIKDLKKCTTINDFLQKNNTNSSKTLPVPVPLSRLDKFSQPGIVSSYNNGKLVQISHMPRIQKKKHEDLRGKPWANSGKSEGSSQSNKSNRTKRLFGWGRG</sequence>